<gene>
    <name evidence="2" type="ORF">BDZ31_003520</name>
</gene>
<name>A0A840IGK8_9ACTN</name>
<feature type="region of interest" description="Disordered" evidence="1">
    <location>
        <begin position="1"/>
        <end position="63"/>
    </location>
</feature>
<protein>
    <submittedName>
        <fullName evidence="2">Uncharacterized protein</fullName>
    </submittedName>
</protein>
<keyword evidence="3" id="KW-1185">Reference proteome</keyword>
<dbReference type="Proteomes" id="UP000585272">
    <property type="component" value="Unassembled WGS sequence"/>
</dbReference>
<evidence type="ECO:0000313" key="3">
    <source>
        <dbReference type="Proteomes" id="UP000585272"/>
    </source>
</evidence>
<organism evidence="2 3">
    <name type="scientific">Conexibacter arvalis</name>
    <dbReference type="NCBI Taxonomy" id="912552"/>
    <lineage>
        <taxon>Bacteria</taxon>
        <taxon>Bacillati</taxon>
        <taxon>Actinomycetota</taxon>
        <taxon>Thermoleophilia</taxon>
        <taxon>Solirubrobacterales</taxon>
        <taxon>Conexibacteraceae</taxon>
        <taxon>Conexibacter</taxon>
    </lineage>
</organism>
<accession>A0A840IGK8</accession>
<evidence type="ECO:0000256" key="1">
    <source>
        <dbReference type="SAM" id="MobiDB-lite"/>
    </source>
</evidence>
<evidence type="ECO:0000313" key="2">
    <source>
        <dbReference type="EMBL" id="MBB4663919.1"/>
    </source>
</evidence>
<sequence>MGAVAGGLQRPLDLVAHEPHRPPEPSARQDPAPRELVDGRYRQFEQLGDLSRGHHVSPREAGA</sequence>
<proteinExistence type="predicted"/>
<dbReference type="AlphaFoldDB" id="A0A840IGK8"/>
<reference evidence="2 3" key="1">
    <citation type="submission" date="2020-08" db="EMBL/GenBank/DDBJ databases">
        <title>Genomic Encyclopedia of Archaeal and Bacterial Type Strains, Phase II (KMG-II): from individual species to whole genera.</title>
        <authorList>
            <person name="Goeker M."/>
        </authorList>
    </citation>
    <scope>NUCLEOTIDE SEQUENCE [LARGE SCALE GENOMIC DNA]</scope>
    <source>
        <strain evidence="2 3">DSM 23288</strain>
    </source>
</reference>
<dbReference type="EMBL" id="JACHNU010000005">
    <property type="protein sequence ID" value="MBB4663919.1"/>
    <property type="molecule type" value="Genomic_DNA"/>
</dbReference>
<feature type="compositionally biased region" description="Basic and acidic residues" evidence="1">
    <location>
        <begin position="31"/>
        <end position="43"/>
    </location>
</feature>
<comment type="caution">
    <text evidence="2">The sequence shown here is derived from an EMBL/GenBank/DDBJ whole genome shotgun (WGS) entry which is preliminary data.</text>
</comment>